<organism evidence="12 13">
    <name type="scientific">Dillenia turbinata</name>
    <dbReference type="NCBI Taxonomy" id="194707"/>
    <lineage>
        <taxon>Eukaryota</taxon>
        <taxon>Viridiplantae</taxon>
        <taxon>Streptophyta</taxon>
        <taxon>Embryophyta</taxon>
        <taxon>Tracheophyta</taxon>
        <taxon>Spermatophyta</taxon>
        <taxon>Magnoliopsida</taxon>
        <taxon>eudicotyledons</taxon>
        <taxon>Gunneridae</taxon>
        <taxon>Pentapetalae</taxon>
        <taxon>Dilleniales</taxon>
        <taxon>Dilleniaceae</taxon>
        <taxon>Dillenia</taxon>
    </lineage>
</organism>
<evidence type="ECO:0000256" key="7">
    <source>
        <dbReference type="PROSITE-ProRule" id="PRU00283"/>
    </source>
</evidence>
<feature type="binding site" evidence="7">
    <location>
        <begin position="109"/>
        <end position="116"/>
    </location>
    <ligand>
        <name>ATP</name>
        <dbReference type="ChEBI" id="CHEBI:30616"/>
    </ligand>
</feature>
<dbReference type="Proteomes" id="UP001370490">
    <property type="component" value="Unassembled WGS sequence"/>
</dbReference>
<keyword evidence="5 9" id="KW-0175">Coiled coil</keyword>
<accession>A0AAN8ZIX2</accession>
<evidence type="ECO:0000256" key="9">
    <source>
        <dbReference type="SAM" id="Coils"/>
    </source>
</evidence>
<keyword evidence="2 8" id="KW-0493">Microtubule</keyword>
<evidence type="ECO:0000259" key="11">
    <source>
        <dbReference type="PROSITE" id="PS50067"/>
    </source>
</evidence>
<dbReference type="GO" id="GO:0005524">
    <property type="term" value="F:ATP binding"/>
    <property type="evidence" value="ECO:0007669"/>
    <property type="project" value="UniProtKB-UniRule"/>
</dbReference>
<feature type="region of interest" description="Disordered" evidence="10">
    <location>
        <begin position="524"/>
        <end position="546"/>
    </location>
</feature>
<evidence type="ECO:0000256" key="2">
    <source>
        <dbReference type="ARBA" id="ARBA00022701"/>
    </source>
</evidence>
<name>A0AAN8ZIX2_9MAGN</name>
<dbReference type="AlphaFoldDB" id="A0AAN8ZIX2"/>
<dbReference type="Pfam" id="PF00225">
    <property type="entry name" value="Kinesin"/>
    <property type="match status" value="1"/>
</dbReference>
<evidence type="ECO:0000256" key="4">
    <source>
        <dbReference type="ARBA" id="ARBA00022840"/>
    </source>
</evidence>
<feature type="domain" description="Kinesin motor" evidence="11">
    <location>
        <begin position="23"/>
        <end position="345"/>
    </location>
</feature>
<dbReference type="CDD" id="cd01374">
    <property type="entry name" value="KISc_CENP_E"/>
    <property type="match status" value="1"/>
</dbReference>
<evidence type="ECO:0000256" key="5">
    <source>
        <dbReference type="ARBA" id="ARBA00023054"/>
    </source>
</evidence>
<dbReference type="PANTHER" id="PTHR47968:SF54">
    <property type="entry name" value="KINESIN-LIKE PROTEIN NACK2"/>
    <property type="match status" value="1"/>
</dbReference>
<evidence type="ECO:0000313" key="12">
    <source>
        <dbReference type="EMBL" id="KAK6939392.1"/>
    </source>
</evidence>
<dbReference type="PROSITE" id="PS50067">
    <property type="entry name" value="KINESIN_MOTOR_2"/>
    <property type="match status" value="1"/>
</dbReference>
<dbReference type="PRINTS" id="PR00380">
    <property type="entry name" value="KINESINHEAVY"/>
</dbReference>
<sequence length="582" mass="65060">MEANSGEDALQQETVGMAPQGEKIFVAIRVRPLNEKEIACNDLSDWECVNHNTIVYKSMIPERSPFPSTFTFDRVFGCDISTRQVYEEAAKEVALSVLAGFNTSIFAYGQTSSGKTYTMRGITDCAVTDIYQYMERHKEREFSLKFSAMEIYNEAVRDLLSGDGPPLRLLDDPERGTVVEGLVEETLRDWYHLKELLSVCEAQRQIGETSLNETSSRSHQIIRLTVESCPREFLGVENPSTLVATLNFIDLAGSERASQSLSAGSRLKEGCHINRSLLTLGTVVRKLSKGKNGHIPYRDSKLTRILQSSLGGNSRTAIVCTMSPARSHVEQSKNTLFFASCAKEVSTSSQVNLVMSDKALVKHLQKELARLQSELRSLCSGSNSVTSDPDALLKEQDILIKKMERQINELTEERDLAQSRVEELLLSVGEDRVSRLPAYKVVDFGQLSEPVVQNAWVDECSASESSDMSDPNRPDVDIRSFNTPQYYGTNSRRKTVKHFPELLEDSEDQLQFDDNSSQMSVCNFSYVGPDRSQSSEDISQRSNDYSEDLCKEVRCVEMEDSSIKKKTAVNDLSSDPEALAVN</sequence>
<dbReference type="InterPro" id="IPR027417">
    <property type="entry name" value="P-loop_NTPase"/>
</dbReference>
<dbReference type="EMBL" id="JBAMMX010000005">
    <property type="protein sequence ID" value="KAK6939392.1"/>
    <property type="molecule type" value="Genomic_DNA"/>
</dbReference>
<dbReference type="PANTHER" id="PTHR47968">
    <property type="entry name" value="CENTROMERE PROTEIN E"/>
    <property type="match status" value="1"/>
</dbReference>
<evidence type="ECO:0000256" key="6">
    <source>
        <dbReference type="ARBA" id="ARBA00023175"/>
    </source>
</evidence>
<feature type="coiled-coil region" evidence="9">
    <location>
        <begin position="354"/>
        <end position="427"/>
    </location>
</feature>
<proteinExistence type="inferred from homology"/>
<feature type="compositionally biased region" description="Polar residues" evidence="10">
    <location>
        <begin position="480"/>
        <end position="489"/>
    </location>
</feature>
<keyword evidence="3 7" id="KW-0547">Nucleotide-binding</keyword>
<feature type="region of interest" description="Disordered" evidence="10">
    <location>
        <begin position="560"/>
        <end position="582"/>
    </location>
</feature>
<evidence type="ECO:0000256" key="1">
    <source>
        <dbReference type="ARBA" id="ARBA00007310"/>
    </source>
</evidence>
<dbReference type="InterPro" id="IPR001752">
    <property type="entry name" value="Kinesin_motor_dom"/>
</dbReference>
<dbReference type="GO" id="GO:0007018">
    <property type="term" value="P:microtubule-based movement"/>
    <property type="evidence" value="ECO:0007669"/>
    <property type="project" value="InterPro"/>
</dbReference>
<dbReference type="InterPro" id="IPR036961">
    <property type="entry name" value="Kinesin_motor_dom_sf"/>
</dbReference>
<dbReference type="PROSITE" id="PS00411">
    <property type="entry name" value="KINESIN_MOTOR_1"/>
    <property type="match status" value="1"/>
</dbReference>
<dbReference type="InterPro" id="IPR027640">
    <property type="entry name" value="Kinesin-like_fam"/>
</dbReference>
<evidence type="ECO:0000256" key="8">
    <source>
        <dbReference type="RuleBase" id="RU000394"/>
    </source>
</evidence>
<evidence type="ECO:0000313" key="13">
    <source>
        <dbReference type="Proteomes" id="UP001370490"/>
    </source>
</evidence>
<dbReference type="InterPro" id="IPR019821">
    <property type="entry name" value="Kinesin_motor_CS"/>
</dbReference>
<protein>
    <recommendedName>
        <fullName evidence="8">Kinesin-like protein</fullName>
    </recommendedName>
</protein>
<gene>
    <name evidence="12" type="ORF">RJ641_028923</name>
</gene>
<dbReference type="Gene3D" id="3.40.850.10">
    <property type="entry name" value="Kinesin motor domain"/>
    <property type="match status" value="1"/>
</dbReference>
<evidence type="ECO:0000256" key="10">
    <source>
        <dbReference type="SAM" id="MobiDB-lite"/>
    </source>
</evidence>
<feature type="compositionally biased region" description="Polar residues" evidence="10">
    <location>
        <begin position="531"/>
        <end position="543"/>
    </location>
</feature>
<keyword evidence="13" id="KW-1185">Reference proteome</keyword>
<dbReference type="FunFam" id="3.40.850.10:FF:000016">
    <property type="entry name" value="Kinesin-like protein"/>
    <property type="match status" value="1"/>
</dbReference>
<feature type="non-terminal residue" evidence="12">
    <location>
        <position position="582"/>
    </location>
</feature>
<dbReference type="GO" id="GO:0008017">
    <property type="term" value="F:microtubule binding"/>
    <property type="evidence" value="ECO:0007669"/>
    <property type="project" value="InterPro"/>
</dbReference>
<comment type="caution">
    <text evidence="12">The sequence shown here is derived from an EMBL/GenBank/DDBJ whole genome shotgun (WGS) entry which is preliminary data.</text>
</comment>
<evidence type="ECO:0000256" key="3">
    <source>
        <dbReference type="ARBA" id="ARBA00022741"/>
    </source>
</evidence>
<comment type="similarity">
    <text evidence="1">Belongs to the TRAFAC class myosin-kinesin ATPase superfamily. Kinesin family. KIN-7 subfamily.</text>
</comment>
<dbReference type="GO" id="GO:0005874">
    <property type="term" value="C:microtubule"/>
    <property type="evidence" value="ECO:0007669"/>
    <property type="project" value="UniProtKB-KW"/>
</dbReference>
<reference evidence="12 13" key="1">
    <citation type="submission" date="2023-12" db="EMBL/GenBank/DDBJ databases">
        <title>A high-quality genome assembly for Dillenia turbinata (Dilleniales).</title>
        <authorList>
            <person name="Chanderbali A."/>
        </authorList>
    </citation>
    <scope>NUCLEOTIDE SEQUENCE [LARGE SCALE GENOMIC DNA]</scope>
    <source>
        <strain evidence="12">LSX21</strain>
        <tissue evidence="12">Leaf</tissue>
    </source>
</reference>
<dbReference type="SUPFAM" id="SSF52540">
    <property type="entry name" value="P-loop containing nucleoside triphosphate hydrolases"/>
    <property type="match status" value="1"/>
</dbReference>
<dbReference type="GO" id="GO:0003777">
    <property type="term" value="F:microtubule motor activity"/>
    <property type="evidence" value="ECO:0007669"/>
    <property type="project" value="InterPro"/>
</dbReference>
<dbReference type="SMART" id="SM00129">
    <property type="entry name" value="KISc"/>
    <property type="match status" value="1"/>
</dbReference>
<keyword evidence="4 7" id="KW-0067">ATP-binding</keyword>
<keyword evidence="6 7" id="KW-0505">Motor protein</keyword>
<feature type="region of interest" description="Disordered" evidence="10">
    <location>
        <begin position="462"/>
        <end position="489"/>
    </location>
</feature>